<accession>X1A9S0</accession>
<sequence length="208" mass="23711">MGSVDKREKIRTYFKTFPAWTIWLIAIGAILIIIGASVKNGGPAIGMGLFVAVVGIIGFVSNSTGKPTDQQIDKWVGTELKSFPAIALKKLGLEESQVVGNYIYLWSPPWKDIQLALRGVKFKEFRFRCGKDRRTRFSRYKIMILIPTEDHLGVFTTTYNFIKNTIYNQMTGEYFYKDIVSIRTEKERDLSLTFTDGRSFDISIPSKK</sequence>
<keyword evidence="1" id="KW-1133">Transmembrane helix</keyword>
<feature type="transmembrane region" description="Helical" evidence="1">
    <location>
        <begin position="44"/>
        <end position="61"/>
    </location>
</feature>
<reference evidence="2" key="1">
    <citation type="journal article" date="2014" name="Front. Microbiol.">
        <title>High frequency of phylogenetically diverse reductive dehalogenase-homologous genes in deep subseafloor sedimentary metagenomes.</title>
        <authorList>
            <person name="Kawai M."/>
            <person name="Futagami T."/>
            <person name="Toyoda A."/>
            <person name="Takaki Y."/>
            <person name="Nishi S."/>
            <person name="Hori S."/>
            <person name="Arai W."/>
            <person name="Tsubouchi T."/>
            <person name="Morono Y."/>
            <person name="Uchiyama I."/>
            <person name="Ito T."/>
            <person name="Fujiyama A."/>
            <person name="Inagaki F."/>
            <person name="Takami H."/>
        </authorList>
    </citation>
    <scope>NUCLEOTIDE SEQUENCE</scope>
    <source>
        <strain evidence="2">Expedition CK06-06</strain>
    </source>
</reference>
<gene>
    <name evidence="2" type="ORF">S01H4_21220</name>
</gene>
<dbReference type="EMBL" id="BART01009595">
    <property type="protein sequence ID" value="GAG78464.1"/>
    <property type="molecule type" value="Genomic_DNA"/>
</dbReference>
<keyword evidence="1" id="KW-0812">Transmembrane</keyword>
<dbReference type="AlphaFoldDB" id="X1A9S0"/>
<comment type="caution">
    <text evidence="2">The sequence shown here is derived from an EMBL/GenBank/DDBJ whole genome shotgun (WGS) entry which is preliminary data.</text>
</comment>
<protein>
    <submittedName>
        <fullName evidence="2">Uncharacterized protein</fullName>
    </submittedName>
</protein>
<keyword evidence="1" id="KW-0472">Membrane</keyword>
<name>X1A9S0_9ZZZZ</name>
<evidence type="ECO:0000313" key="2">
    <source>
        <dbReference type="EMBL" id="GAG78464.1"/>
    </source>
</evidence>
<feature type="transmembrane region" description="Helical" evidence="1">
    <location>
        <begin position="20"/>
        <end position="38"/>
    </location>
</feature>
<proteinExistence type="predicted"/>
<feature type="non-terminal residue" evidence="2">
    <location>
        <position position="208"/>
    </location>
</feature>
<organism evidence="2">
    <name type="scientific">marine sediment metagenome</name>
    <dbReference type="NCBI Taxonomy" id="412755"/>
    <lineage>
        <taxon>unclassified sequences</taxon>
        <taxon>metagenomes</taxon>
        <taxon>ecological metagenomes</taxon>
    </lineage>
</organism>
<evidence type="ECO:0000256" key="1">
    <source>
        <dbReference type="SAM" id="Phobius"/>
    </source>
</evidence>